<dbReference type="EMBL" id="JANPWB010000015">
    <property type="protein sequence ID" value="KAJ1092615.1"/>
    <property type="molecule type" value="Genomic_DNA"/>
</dbReference>
<feature type="region of interest" description="Disordered" evidence="1">
    <location>
        <begin position="32"/>
        <end position="116"/>
    </location>
</feature>
<evidence type="ECO:0000256" key="1">
    <source>
        <dbReference type="SAM" id="MobiDB-lite"/>
    </source>
</evidence>
<feature type="compositionally biased region" description="Polar residues" evidence="1">
    <location>
        <begin position="32"/>
        <end position="48"/>
    </location>
</feature>
<evidence type="ECO:0000313" key="3">
    <source>
        <dbReference type="Proteomes" id="UP001066276"/>
    </source>
</evidence>
<evidence type="ECO:0000313" key="2">
    <source>
        <dbReference type="EMBL" id="KAJ1092615.1"/>
    </source>
</evidence>
<comment type="caution">
    <text evidence="2">The sequence shown here is derived from an EMBL/GenBank/DDBJ whole genome shotgun (WGS) entry which is preliminary data.</text>
</comment>
<reference evidence="2" key="1">
    <citation type="journal article" date="2022" name="bioRxiv">
        <title>Sequencing and chromosome-scale assembly of the giantPleurodeles waltlgenome.</title>
        <authorList>
            <person name="Brown T."/>
            <person name="Elewa A."/>
            <person name="Iarovenko S."/>
            <person name="Subramanian E."/>
            <person name="Araus A.J."/>
            <person name="Petzold A."/>
            <person name="Susuki M."/>
            <person name="Suzuki K.-i.T."/>
            <person name="Hayashi T."/>
            <person name="Toyoda A."/>
            <person name="Oliveira C."/>
            <person name="Osipova E."/>
            <person name="Leigh N.D."/>
            <person name="Simon A."/>
            <person name="Yun M.H."/>
        </authorList>
    </citation>
    <scope>NUCLEOTIDE SEQUENCE</scope>
    <source>
        <strain evidence="2">20211129_DDA</strain>
        <tissue evidence="2">Liver</tissue>
    </source>
</reference>
<keyword evidence="3" id="KW-1185">Reference proteome</keyword>
<organism evidence="2 3">
    <name type="scientific">Pleurodeles waltl</name>
    <name type="common">Iberian ribbed newt</name>
    <dbReference type="NCBI Taxonomy" id="8319"/>
    <lineage>
        <taxon>Eukaryota</taxon>
        <taxon>Metazoa</taxon>
        <taxon>Chordata</taxon>
        <taxon>Craniata</taxon>
        <taxon>Vertebrata</taxon>
        <taxon>Euteleostomi</taxon>
        <taxon>Amphibia</taxon>
        <taxon>Batrachia</taxon>
        <taxon>Caudata</taxon>
        <taxon>Salamandroidea</taxon>
        <taxon>Salamandridae</taxon>
        <taxon>Pleurodelinae</taxon>
        <taxon>Pleurodeles</taxon>
    </lineage>
</organism>
<gene>
    <name evidence="2" type="ORF">NDU88_005725</name>
</gene>
<sequence length="116" mass="12391">MAQVSVRQPWVRLEGENGACVTLEVSSSVLMSDSKGARTSSADVTVSLSGCRRDPEPRTHAAISDGPGGGQQRRALREPGAEQGWPQRQGPFPLEAGNRLLPQREHLPPPDGEGEP</sequence>
<name>A0AAV7LY37_PLEWA</name>
<dbReference type="Proteomes" id="UP001066276">
    <property type="component" value="Chromosome 11"/>
</dbReference>
<proteinExistence type="predicted"/>
<protein>
    <submittedName>
        <fullName evidence="2">Uncharacterized protein</fullName>
    </submittedName>
</protein>
<dbReference type="AlphaFoldDB" id="A0AAV7LY37"/>
<accession>A0AAV7LY37</accession>